<comment type="caution">
    <text evidence="2">The sequence shown here is derived from an EMBL/GenBank/DDBJ whole genome shotgun (WGS) entry which is preliminary data.</text>
</comment>
<protein>
    <recommendedName>
        <fullName evidence="4">F-box domain-containing protein</fullName>
    </recommendedName>
</protein>
<gene>
    <name evidence="2" type="ORF">EDB92DRAFT_1273207</name>
    <name evidence="1" type="ORF">EDB92DRAFT_581110</name>
</gene>
<dbReference type="AlphaFoldDB" id="A0AAD4LB70"/>
<reference evidence="2" key="1">
    <citation type="submission" date="2022-01" db="EMBL/GenBank/DDBJ databases">
        <title>Comparative genomics reveals a dynamic genome evolution in the ectomycorrhizal milk-cap (Lactarius) mushrooms.</title>
        <authorList>
            <consortium name="DOE Joint Genome Institute"/>
            <person name="Lebreton A."/>
            <person name="Tang N."/>
            <person name="Kuo A."/>
            <person name="LaButti K."/>
            <person name="Drula E."/>
            <person name="Barry K."/>
            <person name="Clum A."/>
            <person name="Lipzen A."/>
            <person name="Mousain D."/>
            <person name="Ng V."/>
            <person name="Wang R."/>
            <person name="Wang X."/>
            <person name="Dai Y."/>
            <person name="Henrissat B."/>
            <person name="Grigoriev I.V."/>
            <person name="Guerin-Laguette A."/>
            <person name="Yu F."/>
            <person name="Martin F.M."/>
        </authorList>
    </citation>
    <scope>NUCLEOTIDE SEQUENCE</scope>
    <source>
        <strain evidence="2">QP</strain>
    </source>
</reference>
<evidence type="ECO:0008006" key="4">
    <source>
        <dbReference type="Google" id="ProtNLM"/>
    </source>
</evidence>
<evidence type="ECO:0000313" key="3">
    <source>
        <dbReference type="Proteomes" id="UP001201163"/>
    </source>
</evidence>
<evidence type="ECO:0000313" key="1">
    <source>
        <dbReference type="EMBL" id="KAH8978491.1"/>
    </source>
</evidence>
<dbReference type="EMBL" id="JAKELL010000055">
    <property type="protein sequence ID" value="KAH8986383.1"/>
    <property type="molecule type" value="Genomic_DNA"/>
</dbReference>
<accession>A0AAD4LB70</accession>
<organism evidence="2 3">
    <name type="scientific">Lactarius akahatsu</name>
    <dbReference type="NCBI Taxonomy" id="416441"/>
    <lineage>
        <taxon>Eukaryota</taxon>
        <taxon>Fungi</taxon>
        <taxon>Dikarya</taxon>
        <taxon>Basidiomycota</taxon>
        <taxon>Agaricomycotina</taxon>
        <taxon>Agaricomycetes</taxon>
        <taxon>Russulales</taxon>
        <taxon>Russulaceae</taxon>
        <taxon>Lactarius</taxon>
    </lineage>
</organism>
<dbReference type="EMBL" id="JAKELL010000221">
    <property type="protein sequence ID" value="KAH8978491.1"/>
    <property type="molecule type" value="Genomic_DNA"/>
</dbReference>
<sequence>MMTLPWNNNVVSGLSSGVAGTSTGGPGNFMNMGKVLSKNCRYGVTIDVLPDNVFLDIFNFCLRDFTAPELEVIQPTRKWRILVHVCQRWRRIVLASPRRLDLYLSCSYGTPVRRILGSWPVTLPLAIDYTDSLSRLTHRDEDSIIFALRRTSRVHRIDIHVPGPLSKKVADVMRRSFPVLTHLHLAWDLDGSLEPSLESRDVPSVIPSRFLGGSAPHLQHFRLRNVPFPDLPTFLLSARNLITLKVENICLNGCISPEAMVGGLAVLTRLMTLSIAFEEEKFSPSPSDQTPMRITLPALTAFHYRGDSEYLEDFLAQIDMPRVDDLRIVYFMQEIEATQLSRFLDRTENLKLDQFNRAK</sequence>
<evidence type="ECO:0000313" key="2">
    <source>
        <dbReference type="EMBL" id="KAH8986383.1"/>
    </source>
</evidence>
<proteinExistence type="predicted"/>
<keyword evidence="3" id="KW-1185">Reference proteome</keyword>
<dbReference type="Proteomes" id="UP001201163">
    <property type="component" value="Unassembled WGS sequence"/>
</dbReference>
<name>A0AAD4LB70_9AGAM</name>